<sequence length="288" mass="32562">MTTLNESDYNAADWMGFEWSPWLSLNPADGELSRIPMNPGIYRVRHLDRDGLTYIGQTGRSLRGRVRALSGCYKEEMPYTDPHVAAPSLWAVRQEYGPDFQVSVTSPADVEQRQRRLSIEEALIAVYRRESGENTTANFGRIIDGYKRSSQRAGGFTGGTLGDDETELNTAPGIGPLPWIDADEPTSQSWMGLNWTAPEPLANAYGLPTDPGVYRIWNSEEPEPLEYIGQSGNLKSRLYRHRRNRDEELVFSYAIVDEGDAKHKREQIETDLIGAHWLANRKAPRDQF</sequence>
<dbReference type="AlphaFoldDB" id="M0PFZ7"/>
<reference evidence="1 2" key="1">
    <citation type="journal article" date="2014" name="PLoS Genet.">
        <title>Phylogenetically driven sequencing of extremely halophilic archaea reveals strategies for static and dynamic osmo-response.</title>
        <authorList>
            <person name="Becker E.A."/>
            <person name="Seitzer P.M."/>
            <person name="Tritt A."/>
            <person name="Larsen D."/>
            <person name="Krusor M."/>
            <person name="Yao A.I."/>
            <person name="Wu D."/>
            <person name="Madern D."/>
            <person name="Eisen J.A."/>
            <person name="Darling A.E."/>
            <person name="Facciotti M.T."/>
        </authorList>
    </citation>
    <scope>NUCLEOTIDE SEQUENCE [LARGE SCALE GENOMIC DNA]</scope>
    <source>
        <strain evidence="1 2">JCM 13560</strain>
    </source>
</reference>
<dbReference type="EMBL" id="AOJI01000017">
    <property type="protein sequence ID" value="EMA68833.1"/>
    <property type="molecule type" value="Genomic_DNA"/>
</dbReference>
<organism evidence="1 2">
    <name type="scientific">Halorubrum aidingense JCM 13560</name>
    <dbReference type="NCBI Taxonomy" id="1230454"/>
    <lineage>
        <taxon>Archaea</taxon>
        <taxon>Methanobacteriati</taxon>
        <taxon>Methanobacteriota</taxon>
        <taxon>Stenosarchaea group</taxon>
        <taxon>Halobacteria</taxon>
        <taxon>Halobacteriales</taxon>
        <taxon>Haloferacaceae</taxon>
        <taxon>Halorubrum</taxon>
    </lineage>
</organism>
<dbReference type="Proteomes" id="UP000011575">
    <property type="component" value="Unassembled WGS sequence"/>
</dbReference>
<evidence type="ECO:0008006" key="3">
    <source>
        <dbReference type="Google" id="ProtNLM"/>
    </source>
</evidence>
<proteinExistence type="predicted"/>
<comment type="caution">
    <text evidence="1">The sequence shown here is derived from an EMBL/GenBank/DDBJ whole genome shotgun (WGS) entry which is preliminary data.</text>
</comment>
<keyword evidence="2" id="KW-1185">Reference proteome</keyword>
<evidence type="ECO:0000313" key="1">
    <source>
        <dbReference type="EMBL" id="EMA68833.1"/>
    </source>
</evidence>
<accession>M0PFZ7</accession>
<protein>
    <recommendedName>
        <fullName evidence="3">GIY-YIG domain-containing protein</fullName>
    </recommendedName>
</protein>
<gene>
    <name evidence="1" type="ORF">C461_04362</name>
</gene>
<evidence type="ECO:0000313" key="2">
    <source>
        <dbReference type="Proteomes" id="UP000011575"/>
    </source>
</evidence>
<dbReference type="PATRIC" id="fig|1230454.4.peg.896"/>
<name>M0PFZ7_9EURY</name>
<dbReference type="RefSeq" id="WP_007998972.1">
    <property type="nucleotide sequence ID" value="NZ_AOJI01000017.1"/>
</dbReference>